<feature type="chain" id="PRO_5044808232" description="Secreted protein" evidence="1">
    <location>
        <begin position="23"/>
        <end position="67"/>
    </location>
</feature>
<organism evidence="2 3">
    <name type="scientific">Ilex paraguariensis</name>
    <name type="common">yerba mate</name>
    <dbReference type="NCBI Taxonomy" id="185542"/>
    <lineage>
        <taxon>Eukaryota</taxon>
        <taxon>Viridiplantae</taxon>
        <taxon>Streptophyta</taxon>
        <taxon>Embryophyta</taxon>
        <taxon>Tracheophyta</taxon>
        <taxon>Spermatophyta</taxon>
        <taxon>Magnoliopsida</taxon>
        <taxon>eudicotyledons</taxon>
        <taxon>Gunneridae</taxon>
        <taxon>Pentapetalae</taxon>
        <taxon>asterids</taxon>
        <taxon>campanulids</taxon>
        <taxon>Aquifoliales</taxon>
        <taxon>Aquifoliaceae</taxon>
        <taxon>Ilex</taxon>
    </lineage>
</organism>
<gene>
    <name evidence="2" type="ORF">ILEXP_LOCUS48570</name>
</gene>
<evidence type="ECO:0008006" key="4">
    <source>
        <dbReference type="Google" id="ProtNLM"/>
    </source>
</evidence>
<protein>
    <recommendedName>
        <fullName evidence="4">Secreted protein</fullName>
    </recommendedName>
</protein>
<feature type="non-terminal residue" evidence="2">
    <location>
        <position position="1"/>
    </location>
</feature>
<comment type="caution">
    <text evidence="2">The sequence shown here is derived from an EMBL/GenBank/DDBJ whole genome shotgun (WGS) entry which is preliminary data.</text>
</comment>
<name>A0ABC8UEW5_9AQUA</name>
<keyword evidence="1" id="KW-0732">Signal</keyword>
<feature type="signal peptide" evidence="1">
    <location>
        <begin position="1"/>
        <end position="22"/>
    </location>
</feature>
<dbReference type="EMBL" id="CAUOFW020007280">
    <property type="protein sequence ID" value="CAK9178651.1"/>
    <property type="molecule type" value="Genomic_DNA"/>
</dbReference>
<reference evidence="2 3" key="1">
    <citation type="submission" date="2024-02" db="EMBL/GenBank/DDBJ databases">
        <authorList>
            <person name="Vignale AGUSTIN F."/>
            <person name="Sosa J E."/>
            <person name="Modenutti C."/>
        </authorList>
    </citation>
    <scope>NUCLEOTIDE SEQUENCE [LARGE SCALE GENOMIC DNA]</scope>
</reference>
<evidence type="ECO:0000313" key="2">
    <source>
        <dbReference type="EMBL" id="CAK9178651.1"/>
    </source>
</evidence>
<dbReference type="Proteomes" id="UP001642360">
    <property type="component" value="Unassembled WGS sequence"/>
</dbReference>
<proteinExistence type="predicted"/>
<keyword evidence="3" id="KW-1185">Reference proteome</keyword>
<accession>A0ABC8UEW5</accession>
<evidence type="ECO:0000256" key="1">
    <source>
        <dbReference type="SAM" id="SignalP"/>
    </source>
</evidence>
<dbReference type="AlphaFoldDB" id="A0ABC8UEW5"/>
<sequence length="67" mass="6872">MEARACSLAWAHSLAWAIHAAAVEVRWATGEVGRGGEAMSEADGLCRHQATGVDSSSGQPCAVGYGL</sequence>
<evidence type="ECO:0000313" key="3">
    <source>
        <dbReference type="Proteomes" id="UP001642360"/>
    </source>
</evidence>